<organism evidence="9 10">
    <name type="scientific">Caenorhabditis elegans</name>
    <dbReference type="NCBI Taxonomy" id="6239"/>
    <lineage>
        <taxon>Eukaryota</taxon>
        <taxon>Metazoa</taxon>
        <taxon>Ecdysozoa</taxon>
        <taxon>Nematoda</taxon>
        <taxon>Chromadorea</taxon>
        <taxon>Rhabditida</taxon>
        <taxon>Rhabditina</taxon>
        <taxon>Rhabditomorpha</taxon>
        <taxon>Rhabditoidea</taxon>
        <taxon>Rhabditidae</taxon>
        <taxon>Peloderinae</taxon>
        <taxon>Caenorhabditis</taxon>
    </lineage>
</organism>
<keyword evidence="3 7" id="KW-0479">Metal-binding</keyword>
<dbReference type="Reactome" id="R-CEL-211999">
    <property type="pathway name" value="CYP2E1 reactions"/>
</dbReference>
<proteinExistence type="inferred from homology"/>
<feature type="binding site" description="axial binding residue" evidence="7">
    <location>
        <position position="441"/>
    </location>
    <ligand>
        <name>heme</name>
        <dbReference type="ChEBI" id="CHEBI:30413"/>
    </ligand>
    <ligandPart>
        <name>Fe</name>
        <dbReference type="ChEBI" id="CHEBI:18248"/>
    </ligandPart>
</feature>
<dbReference type="GO" id="GO:0005737">
    <property type="term" value="C:cytoplasm"/>
    <property type="evidence" value="ECO:0000318"/>
    <property type="project" value="GO_Central"/>
</dbReference>
<dbReference type="GeneID" id="178695"/>
<dbReference type="Pfam" id="PF00067">
    <property type="entry name" value="p450"/>
    <property type="match status" value="1"/>
</dbReference>
<comment type="cofactor">
    <cofactor evidence="1 7">
        <name>heme</name>
        <dbReference type="ChEBI" id="CHEBI:30413"/>
    </cofactor>
</comment>
<evidence type="ECO:0000313" key="11">
    <source>
        <dbReference type="WormBase" id="C45H4.17a"/>
    </source>
</evidence>
<reference evidence="9 10" key="1">
    <citation type="journal article" date="1998" name="Science">
        <title>Genome sequence of the nematode C. elegans: a platform for investigating biology.</title>
        <authorList>
            <consortium name="The C. elegans sequencing consortium"/>
            <person name="Sulson J.E."/>
            <person name="Waterston R."/>
        </authorList>
    </citation>
    <scope>NUCLEOTIDE SEQUENCE [LARGE SCALE GENOMIC DNA]</scope>
    <source>
        <strain evidence="9 10">Bristol N2</strain>
    </source>
</reference>
<evidence type="ECO:0000256" key="7">
    <source>
        <dbReference type="PIRSR" id="PIRSR602401-1"/>
    </source>
</evidence>
<dbReference type="PRINTS" id="PR00385">
    <property type="entry name" value="P450"/>
</dbReference>
<evidence type="ECO:0000256" key="3">
    <source>
        <dbReference type="ARBA" id="ARBA00022723"/>
    </source>
</evidence>
<dbReference type="InterPro" id="IPR050182">
    <property type="entry name" value="Cytochrome_P450_fam2"/>
</dbReference>
<dbReference type="SUPFAM" id="SSF48264">
    <property type="entry name" value="Cytochrome P450"/>
    <property type="match status" value="1"/>
</dbReference>
<dbReference type="DIP" id="DIP-26774N"/>
<dbReference type="eggNOG" id="KOG0156">
    <property type="taxonomic scope" value="Eukaryota"/>
</dbReference>
<dbReference type="FunCoup" id="O44706">
    <property type="interactions" value="202"/>
</dbReference>
<dbReference type="UCSC" id="C45H4.17">
    <property type="organism name" value="c. elegans"/>
</dbReference>
<dbReference type="PROSITE" id="PS00086">
    <property type="entry name" value="CYTOCHROME_P450"/>
    <property type="match status" value="1"/>
</dbReference>
<dbReference type="InterPro" id="IPR036396">
    <property type="entry name" value="Cyt_P450_sf"/>
</dbReference>
<evidence type="ECO:0000256" key="1">
    <source>
        <dbReference type="ARBA" id="ARBA00001971"/>
    </source>
</evidence>
<dbReference type="PANTHER" id="PTHR24300:SF348">
    <property type="entry name" value="CYTOCHROME P450 FAMILY"/>
    <property type="match status" value="1"/>
</dbReference>
<accession>O44706</accession>
<dbReference type="Reactome" id="R-CEL-211935">
    <property type="pathway name" value="Fatty acids"/>
</dbReference>
<sequence length="495" mass="56822">MLIILLLTVLTVYLVYELYWKRRNFPPGPCPLPVFGNLLSIANPPPGYEAFERWTKKYGDIYTFWIGNTPHIMINTWDKIKETYIRDAETYTNKVRLPALDLFRGGEYGIIDSNGATWREHRRFALSTMRDFGLGKNLMQENILMEVQDVFARLDAKLGSETDIPEVFDHAVANVVNQLLFGYRFVGPKESEYQELKRIIEAPTDLFGKPHMFLAMNIPVIAKLMPEFMYEGPFKDFRDTAFAFFNKQIEAHRQEVDLNDLNSESTDFVETFLKEQKRRESEGDSETFSNVQLSNVCMDLWFAGLNTTTNTITWAISYILHHPEVQDKVHEEMDKVIGSDRLITTADKNDLPYFNAFINEAQRGINIVPLNLQHATTRDTVINGFKIPKGTGVVAQISTVMNNEEVFPDPHTFNPDRFIDEHGKLKRVEELAPFSVGKRSCPGEGLARMELFLFIANFLNRYKIYPSKEGPPSMDKSNGALIAPRLFSATLKRRS</sequence>
<dbReference type="Reactome" id="R-CEL-5423646">
    <property type="pathway name" value="Aflatoxin activation and detoxification"/>
</dbReference>
<dbReference type="Reactome" id="R-CEL-2142816">
    <property type="pathway name" value="Synthesis of (16-20)-hydroxyeicosatetraenoic acids (HETE)"/>
</dbReference>
<gene>
    <name evidence="11" type="primary">cyp-33c2</name>
    <name evidence="9" type="synonym">cyp-33C2</name>
    <name evidence="11" type="ORF">C45H4.17</name>
    <name evidence="9" type="ORF">CELE_C45H4.17</name>
</gene>
<dbReference type="Reactome" id="R-CEL-9749641">
    <property type="pathway name" value="Aspirin ADME"/>
</dbReference>
<keyword evidence="6 8" id="KW-0503">Monooxygenase</keyword>
<keyword evidence="10" id="KW-1185">Reference proteome</keyword>
<evidence type="ECO:0000256" key="5">
    <source>
        <dbReference type="ARBA" id="ARBA00023004"/>
    </source>
</evidence>
<dbReference type="AlphaFoldDB" id="O44706"/>
<keyword evidence="4 8" id="KW-0560">Oxidoreductase</keyword>
<protein>
    <submittedName>
        <fullName evidence="9">CYtochrome P450 family</fullName>
    </submittedName>
</protein>
<dbReference type="GO" id="GO:0006082">
    <property type="term" value="P:organic acid metabolic process"/>
    <property type="evidence" value="ECO:0000318"/>
    <property type="project" value="GO_Central"/>
</dbReference>
<dbReference type="GO" id="GO:0006805">
    <property type="term" value="P:xenobiotic metabolic process"/>
    <property type="evidence" value="ECO:0000318"/>
    <property type="project" value="GO_Central"/>
</dbReference>
<dbReference type="PaxDb" id="6239-C45H4.17"/>
<dbReference type="Reactome" id="R-CEL-9753281">
    <property type="pathway name" value="Paracetamol ADME"/>
</dbReference>
<dbReference type="PhylomeDB" id="O44706"/>
<dbReference type="ExpressionAtlas" id="O44706">
    <property type="expression patterns" value="baseline and differential"/>
</dbReference>
<dbReference type="FunFam" id="1.10.630.10:FF:000036">
    <property type="entry name" value="CYtochrome P450 family"/>
    <property type="match status" value="1"/>
</dbReference>
<dbReference type="AGR" id="WB:WBGene00016697"/>
<name>O44706_CAEEL</name>
<dbReference type="Reactome" id="R-CEL-211981">
    <property type="pathway name" value="Xenobiotics"/>
</dbReference>
<dbReference type="GO" id="GO:0016712">
    <property type="term" value="F:oxidoreductase activity, acting on paired donors, with incorporation or reduction of molecular oxygen, reduced flavin or flavoprotein as one donor, and incorporation of one atom of oxygen"/>
    <property type="evidence" value="ECO:0000318"/>
    <property type="project" value="GO_Central"/>
</dbReference>
<dbReference type="RefSeq" id="NP_503594.1">
    <property type="nucleotide sequence ID" value="NM_071193.4"/>
</dbReference>
<evidence type="ECO:0000256" key="6">
    <source>
        <dbReference type="ARBA" id="ARBA00023033"/>
    </source>
</evidence>
<dbReference type="SMR" id="O44706"/>
<evidence type="ECO:0000256" key="2">
    <source>
        <dbReference type="ARBA" id="ARBA00010617"/>
    </source>
</evidence>
<comment type="similarity">
    <text evidence="2 8">Belongs to the cytochrome P450 family.</text>
</comment>
<dbReference type="InterPro" id="IPR001128">
    <property type="entry name" value="Cyt_P450"/>
</dbReference>
<dbReference type="STRING" id="6239.C45H4.17a.1"/>
<dbReference type="OMA" id="GRHTHRS"/>
<dbReference type="EMBL" id="BX284605">
    <property type="protein sequence ID" value="CCD67427.1"/>
    <property type="molecule type" value="Genomic_DNA"/>
</dbReference>
<dbReference type="OrthoDB" id="1055148at2759"/>
<dbReference type="InParanoid" id="O44706"/>
<dbReference type="PeptideAtlas" id="O44706"/>
<evidence type="ECO:0000256" key="8">
    <source>
        <dbReference type="RuleBase" id="RU000461"/>
    </source>
</evidence>
<dbReference type="Reactome" id="R-CEL-2142670">
    <property type="pathway name" value="Synthesis of epoxy (EET) and dihydroxyeicosatrienoic acids (DHET)"/>
</dbReference>
<dbReference type="Bgee" id="WBGene00016697">
    <property type="expression patterns" value="Expressed in adult organism and 2 other cell types or tissues"/>
</dbReference>
<dbReference type="PIR" id="T32730">
    <property type="entry name" value="T32730"/>
</dbReference>
<dbReference type="InterPro" id="IPR017972">
    <property type="entry name" value="Cyt_P450_CS"/>
</dbReference>
<evidence type="ECO:0000256" key="4">
    <source>
        <dbReference type="ARBA" id="ARBA00023002"/>
    </source>
</evidence>
<dbReference type="InterPro" id="IPR002401">
    <property type="entry name" value="Cyt_P450_E_grp-I"/>
</dbReference>
<evidence type="ECO:0000313" key="10">
    <source>
        <dbReference type="Proteomes" id="UP000001940"/>
    </source>
</evidence>
<keyword evidence="7 8" id="KW-0349">Heme</keyword>
<dbReference type="WormBase" id="C45H4.17a">
    <property type="protein sequence ID" value="CE25818"/>
    <property type="gene ID" value="WBGene00016697"/>
    <property type="gene designation" value="cyp-33C2"/>
</dbReference>
<dbReference type="PRINTS" id="PR00463">
    <property type="entry name" value="EP450I"/>
</dbReference>
<dbReference type="GO" id="GO:0020037">
    <property type="term" value="F:heme binding"/>
    <property type="evidence" value="ECO:0000318"/>
    <property type="project" value="GO_Central"/>
</dbReference>
<dbReference type="Proteomes" id="UP000001940">
    <property type="component" value="Chromosome V"/>
</dbReference>
<dbReference type="CDD" id="cd20617">
    <property type="entry name" value="CYP1_2-like"/>
    <property type="match status" value="1"/>
</dbReference>
<dbReference type="Reactome" id="R-CEL-211958">
    <property type="pathway name" value="Miscellaneous substrates"/>
</dbReference>
<keyword evidence="5 7" id="KW-0408">Iron</keyword>
<dbReference type="Gene3D" id="1.10.630.10">
    <property type="entry name" value="Cytochrome P450"/>
    <property type="match status" value="1"/>
</dbReference>
<dbReference type="GO" id="GO:0005506">
    <property type="term" value="F:iron ion binding"/>
    <property type="evidence" value="ECO:0007669"/>
    <property type="project" value="InterPro"/>
</dbReference>
<dbReference type="HOGENOM" id="CLU_001570_22_0_1"/>
<dbReference type="Reactome" id="R-CEL-211945">
    <property type="pathway name" value="Phase I - Functionalization of compounds"/>
</dbReference>
<dbReference type="Reactome" id="R-CEL-9027307">
    <property type="pathway name" value="Biosynthesis of maresin-like SPMs"/>
</dbReference>
<evidence type="ECO:0000313" key="9">
    <source>
        <dbReference type="EMBL" id="CCD67427.1"/>
    </source>
</evidence>
<dbReference type="CTD" id="178695"/>
<dbReference type="PANTHER" id="PTHR24300">
    <property type="entry name" value="CYTOCHROME P450 508A4-RELATED"/>
    <property type="match status" value="1"/>
</dbReference>